<feature type="non-terminal residue" evidence="2">
    <location>
        <position position="53"/>
    </location>
</feature>
<accession>X1UIT9</accession>
<protein>
    <submittedName>
        <fullName evidence="2">Uncharacterized protein</fullName>
    </submittedName>
</protein>
<reference evidence="2" key="1">
    <citation type="journal article" date="2014" name="Front. Microbiol.">
        <title>High frequency of phylogenetically diverse reductive dehalogenase-homologous genes in deep subseafloor sedimentary metagenomes.</title>
        <authorList>
            <person name="Kawai M."/>
            <person name="Futagami T."/>
            <person name="Toyoda A."/>
            <person name="Takaki Y."/>
            <person name="Nishi S."/>
            <person name="Hori S."/>
            <person name="Arai W."/>
            <person name="Tsubouchi T."/>
            <person name="Morono Y."/>
            <person name="Uchiyama I."/>
            <person name="Ito T."/>
            <person name="Fujiyama A."/>
            <person name="Inagaki F."/>
            <person name="Takami H."/>
        </authorList>
    </citation>
    <scope>NUCLEOTIDE SEQUENCE</scope>
    <source>
        <strain evidence="2">Expedition CK06-06</strain>
    </source>
</reference>
<sequence length="53" mass="5936">MGVKLQELIVRNKIEFSELAGTIFKYIFNTIGTLFLVLGTTGFIINVLKVFGK</sequence>
<organism evidence="2">
    <name type="scientific">marine sediment metagenome</name>
    <dbReference type="NCBI Taxonomy" id="412755"/>
    <lineage>
        <taxon>unclassified sequences</taxon>
        <taxon>metagenomes</taxon>
        <taxon>ecological metagenomes</taxon>
    </lineage>
</organism>
<proteinExistence type="predicted"/>
<feature type="transmembrane region" description="Helical" evidence="1">
    <location>
        <begin position="26"/>
        <end position="48"/>
    </location>
</feature>
<evidence type="ECO:0000313" key="2">
    <source>
        <dbReference type="EMBL" id="GAJ17439.1"/>
    </source>
</evidence>
<keyword evidence="1" id="KW-0812">Transmembrane</keyword>
<comment type="caution">
    <text evidence="2">The sequence shown here is derived from an EMBL/GenBank/DDBJ whole genome shotgun (WGS) entry which is preliminary data.</text>
</comment>
<evidence type="ECO:0000256" key="1">
    <source>
        <dbReference type="SAM" id="Phobius"/>
    </source>
</evidence>
<keyword evidence="1" id="KW-0472">Membrane</keyword>
<dbReference type="AlphaFoldDB" id="X1UIT9"/>
<gene>
    <name evidence="2" type="ORF">S12H4_61019</name>
</gene>
<dbReference type="EMBL" id="BARW01040356">
    <property type="protein sequence ID" value="GAJ17439.1"/>
    <property type="molecule type" value="Genomic_DNA"/>
</dbReference>
<name>X1UIT9_9ZZZZ</name>
<keyword evidence="1" id="KW-1133">Transmembrane helix</keyword>